<dbReference type="PIRSF" id="PIRSF016839">
    <property type="entry name" value="PhP"/>
    <property type="match status" value="1"/>
</dbReference>
<comment type="caution">
    <text evidence="6">The sequence shown here is derived from an EMBL/GenBank/DDBJ whole genome shotgun (WGS) entry which is preliminary data.</text>
</comment>
<keyword evidence="7" id="KW-1185">Reference proteome</keyword>
<dbReference type="GO" id="GO:0016788">
    <property type="term" value="F:hydrolase activity, acting on ester bonds"/>
    <property type="evidence" value="ECO:0007669"/>
    <property type="project" value="InterPro"/>
</dbReference>
<evidence type="ECO:0000256" key="2">
    <source>
        <dbReference type="ARBA" id="ARBA00022801"/>
    </source>
</evidence>
<dbReference type="AlphaFoldDB" id="A0A451GBY2"/>
<dbReference type="PANTHER" id="PTHR10819:SF3">
    <property type="entry name" value="PHOSPHOTRIESTERASE-RELATED PROTEIN"/>
    <property type="match status" value="1"/>
</dbReference>
<evidence type="ECO:0000256" key="3">
    <source>
        <dbReference type="PIRSR" id="PIRSR601559-50"/>
    </source>
</evidence>
<dbReference type="InterPro" id="IPR032466">
    <property type="entry name" value="Metal_Hydrolase"/>
</dbReference>
<organism evidence="6 7">
    <name type="scientific">Siminovitchia fortis</name>
    <dbReference type="NCBI Taxonomy" id="254758"/>
    <lineage>
        <taxon>Bacteria</taxon>
        <taxon>Bacillati</taxon>
        <taxon>Bacillota</taxon>
        <taxon>Bacilli</taxon>
        <taxon>Bacillales</taxon>
        <taxon>Bacillaceae</taxon>
        <taxon>Siminovitchia</taxon>
    </lineage>
</organism>
<dbReference type="InterPro" id="IPR001559">
    <property type="entry name" value="Phosphotriesterase"/>
</dbReference>
<keyword evidence="1 4" id="KW-0479">Metal-binding</keyword>
<dbReference type="Pfam" id="PF02126">
    <property type="entry name" value="PTE"/>
    <property type="match status" value="1"/>
</dbReference>
<dbReference type="InterPro" id="IPR017947">
    <property type="entry name" value="AryldialkylPase_Zn-BS"/>
</dbReference>
<name>A0A451GBY2_9BACI</name>
<comment type="similarity">
    <text evidence="5">Belongs to the metallo-dependent hydrolases superfamily. Phosphotriesterase family.</text>
</comment>
<evidence type="ECO:0000313" key="6">
    <source>
        <dbReference type="EMBL" id="RWR12624.1"/>
    </source>
</evidence>
<dbReference type="OrthoDB" id="105927at2"/>
<reference evidence="6" key="1">
    <citation type="submission" date="2018-12" db="EMBL/GenBank/DDBJ databases">
        <authorList>
            <person name="Sun L."/>
            <person name="Chen Z."/>
        </authorList>
    </citation>
    <scope>NUCLEOTIDE SEQUENCE [LARGE SCALE GENOMIC DNA]</scope>
    <source>
        <strain evidence="6">DSM 16012</strain>
    </source>
</reference>
<keyword evidence="2" id="KW-0378">Hydrolase</keyword>
<dbReference type="EMBL" id="QYTU02000009">
    <property type="protein sequence ID" value="RWR12624.1"/>
    <property type="molecule type" value="Genomic_DNA"/>
</dbReference>
<dbReference type="PANTHER" id="PTHR10819">
    <property type="entry name" value="PHOSPHOTRIESTERASE-RELATED"/>
    <property type="match status" value="1"/>
</dbReference>
<feature type="binding site" evidence="4">
    <location>
        <position position="24"/>
    </location>
    <ligand>
        <name>Zn(2+)</name>
        <dbReference type="ChEBI" id="CHEBI:29105"/>
        <label>1</label>
    </ligand>
</feature>
<dbReference type="PROSITE" id="PS01322">
    <property type="entry name" value="PHOSPHOTRIESTERASE_1"/>
    <property type="match status" value="1"/>
</dbReference>
<feature type="binding site" evidence="4">
    <location>
        <position position="255"/>
    </location>
    <ligand>
        <name>Zn(2+)</name>
        <dbReference type="ChEBI" id="CHEBI:29105"/>
        <label>1</label>
    </ligand>
</feature>
<accession>A0A451GBY2</accession>
<feature type="modified residue" description="N6-carboxylysine" evidence="3 5">
    <location>
        <position position="137"/>
    </location>
</feature>
<feature type="binding site" description="via carbamate group" evidence="4">
    <location>
        <position position="137"/>
    </location>
    <ligand>
        <name>Zn(2+)</name>
        <dbReference type="ChEBI" id="CHEBI:29105"/>
        <label>2</label>
    </ligand>
</feature>
<dbReference type="GO" id="GO:0008270">
    <property type="term" value="F:zinc ion binding"/>
    <property type="evidence" value="ECO:0007669"/>
    <property type="project" value="InterPro"/>
</dbReference>
<sequence length="313" mass="35177">MGFVNTVTGKVNIEDLGCTLVHEHLLLRSEMVTFQFPHLYDEEALYQKAVDGVKAVKAQGVKTICDPTVAGMGRDVRFLERVSQETGMQIITATGIYSFTEIPAHFQNRDIDYMTEALIHDIEVGIQNTSIKAGFLKCAADAEGITPDLDKVFRAVARAQKNTGVPIMTHSHPASGNGLKQLEIFIEEGVNPKSIMIGHTGDTDNLDYIHQVLDSGAYIGADRFGQPPLEFAKRYSTLLELLRQGYANRIFLSQDYCCSIDWYTDEQVNQMVPDWSIEFLLGEVIPQLRKEGVTEEQIYTIMHENVKHWFEGK</sequence>
<dbReference type="Gene3D" id="3.20.20.140">
    <property type="entry name" value="Metal-dependent hydrolases"/>
    <property type="match status" value="1"/>
</dbReference>
<protein>
    <submittedName>
        <fullName evidence="6">Phosphotriesterase</fullName>
    </submittedName>
</protein>
<gene>
    <name evidence="6" type="ORF">D4N35_006280</name>
</gene>
<feature type="binding site" description="via carbamate group" evidence="4">
    <location>
        <position position="137"/>
    </location>
    <ligand>
        <name>Zn(2+)</name>
        <dbReference type="ChEBI" id="CHEBI:29105"/>
        <label>1</label>
    </ligand>
</feature>
<evidence type="ECO:0000256" key="1">
    <source>
        <dbReference type="ARBA" id="ARBA00022723"/>
    </source>
</evidence>
<feature type="binding site" evidence="4">
    <location>
        <position position="22"/>
    </location>
    <ligand>
        <name>Zn(2+)</name>
        <dbReference type="ChEBI" id="CHEBI:29105"/>
        <label>1</label>
    </ligand>
</feature>
<feature type="binding site" evidence="4">
    <location>
        <position position="199"/>
    </location>
    <ligand>
        <name>Zn(2+)</name>
        <dbReference type="ChEBI" id="CHEBI:29105"/>
        <label>2</label>
    </ligand>
</feature>
<dbReference type="SUPFAM" id="SSF51556">
    <property type="entry name" value="Metallo-dependent hydrolases"/>
    <property type="match status" value="1"/>
</dbReference>
<dbReference type="Proteomes" id="UP000273811">
    <property type="component" value="Unassembled WGS sequence"/>
</dbReference>
<proteinExistence type="inferred from homology"/>
<feature type="binding site" evidence="4">
    <location>
        <position position="170"/>
    </location>
    <ligand>
        <name>Zn(2+)</name>
        <dbReference type="ChEBI" id="CHEBI:29105"/>
        <label>2</label>
    </ligand>
</feature>
<comment type="cofactor">
    <cofactor evidence="4">
        <name>a divalent metal cation</name>
        <dbReference type="ChEBI" id="CHEBI:60240"/>
    </cofactor>
    <text evidence="4">Binds 2 divalent metal cations per subunit.</text>
</comment>
<dbReference type="PROSITE" id="PS51347">
    <property type="entry name" value="PHOSPHOTRIESTERASE_2"/>
    <property type="match status" value="1"/>
</dbReference>
<dbReference type="RefSeq" id="WP_120071554.1">
    <property type="nucleotide sequence ID" value="NZ_CP126113.1"/>
</dbReference>
<evidence type="ECO:0000313" key="7">
    <source>
        <dbReference type="Proteomes" id="UP000273811"/>
    </source>
</evidence>
<evidence type="ECO:0000256" key="4">
    <source>
        <dbReference type="PIRSR" id="PIRSR601559-51"/>
    </source>
</evidence>
<evidence type="ECO:0000256" key="5">
    <source>
        <dbReference type="PROSITE-ProRule" id="PRU00679"/>
    </source>
</evidence>